<dbReference type="InterPro" id="IPR011356">
    <property type="entry name" value="Leucine_aapep/pepB"/>
</dbReference>
<evidence type="ECO:0000313" key="10">
    <source>
        <dbReference type="EMBL" id="RZO76279.1"/>
    </source>
</evidence>
<dbReference type="SUPFAM" id="SSF53187">
    <property type="entry name" value="Zn-dependent exopeptidases"/>
    <property type="match status" value="1"/>
</dbReference>
<evidence type="ECO:0000256" key="6">
    <source>
        <dbReference type="ARBA" id="ARBA00022801"/>
    </source>
</evidence>
<evidence type="ECO:0000256" key="5">
    <source>
        <dbReference type="ARBA" id="ARBA00022670"/>
    </source>
</evidence>
<feature type="binding site" evidence="8">
    <location>
        <position position="266"/>
    </location>
    <ligand>
        <name>Mn(2+)</name>
        <dbReference type="ChEBI" id="CHEBI:29035"/>
        <label>2</label>
    </ligand>
</feature>
<dbReference type="InterPro" id="IPR043472">
    <property type="entry name" value="Macro_dom-like"/>
</dbReference>
<comment type="caution">
    <text evidence="10">The sequence shown here is derived from an EMBL/GenBank/DDBJ whole genome shotgun (WGS) entry which is preliminary data.</text>
</comment>
<dbReference type="InterPro" id="IPR023042">
    <property type="entry name" value="Peptidase_M17_leu_NH2_pept"/>
</dbReference>
<dbReference type="Gene3D" id="3.40.630.10">
    <property type="entry name" value="Zn peptidases"/>
    <property type="match status" value="1"/>
</dbReference>
<dbReference type="PANTHER" id="PTHR11963">
    <property type="entry name" value="LEUCINE AMINOPEPTIDASE-RELATED"/>
    <property type="match status" value="1"/>
</dbReference>
<dbReference type="Pfam" id="PF02789">
    <property type="entry name" value="Peptidase_M17_N"/>
    <property type="match status" value="1"/>
</dbReference>
<comment type="function">
    <text evidence="8">Presumably involved in the processing and regular turnover of intracellular proteins. Catalyzes the removal of unsubstituted N-terminal amino acids from various peptides.</text>
</comment>
<accession>A0A520S1E1</accession>
<feature type="domain" description="Cytosol aminopeptidase" evidence="9">
    <location>
        <begin position="346"/>
        <end position="353"/>
    </location>
</feature>
<dbReference type="SUPFAM" id="SSF52949">
    <property type="entry name" value="Macro domain-like"/>
    <property type="match status" value="1"/>
</dbReference>
<dbReference type="PRINTS" id="PR00481">
    <property type="entry name" value="LAMNOPPTDASE"/>
</dbReference>
<dbReference type="Proteomes" id="UP000316199">
    <property type="component" value="Unassembled WGS sequence"/>
</dbReference>
<keyword evidence="5 8" id="KW-0645">Protease</keyword>
<keyword evidence="8" id="KW-0479">Metal-binding</keyword>
<dbReference type="GO" id="GO:0030145">
    <property type="term" value="F:manganese ion binding"/>
    <property type="evidence" value="ECO:0007669"/>
    <property type="project" value="UniProtKB-UniRule"/>
</dbReference>
<dbReference type="InterPro" id="IPR008283">
    <property type="entry name" value="Peptidase_M17_N"/>
</dbReference>
<keyword evidence="8" id="KW-0963">Cytoplasm</keyword>
<dbReference type="EC" id="3.4.11.10" evidence="8"/>
<comment type="catalytic activity">
    <reaction evidence="2 8">
        <text>Release of an N-terminal amino acid, preferentially leucine, but not glutamic or aspartic acids.</text>
        <dbReference type="EC" id="3.4.11.10"/>
    </reaction>
</comment>
<evidence type="ECO:0000256" key="2">
    <source>
        <dbReference type="ARBA" id="ARBA00000967"/>
    </source>
</evidence>
<sequence length="494" mass="53379">MKYVTRSGDLGKNKVQCIVVPIHDSLEMSEPAANLNQISNGQIARVLKRGDLKNKPGDTVLLHDIANCNIQRILLVNVGPKGDLSTIKFILILKKLINVLKSLPIKNASICISNIKCEDKSLDWLIERAIEYFEAGTYEYIEMKGTSNIERTLNQIEFLCDRPSLVAIKAGIKRGKALAQGMHLAKNVANAPGNICTPTYLAKKARQLCKGNADLSLSILEEKDMKKLGMGAFLAVSQGSDEPGKLIIINYRGANKAQQPHVLIGKGITFDTGGISLKSAPSMHEMIYDMSGAASVLGTLSCVAEQKLPINIIGVLAAAENMPSGRATRPGDIVKTMSGQTVEILNTDAEGRLVLCDALTYISRYRPASVIDIATLTGAIITSLGSVATGLFSNNDELADQILNAGEFAFDRAWQLPIWEDYQPQIASAFADMANIGGKEAGSITAACYLARFAKSYRWAHLDIAGTAFQGSGPNKGYTGRPIALLSQYLYDRI</sequence>
<dbReference type="CDD" id="cd00433">
    <property type="entry name" value="Peptidase_M17"/>
    <property type="match status" value="1"/>
</dbReference>
<dbReference type="EC" id="3.4.11.1" evidence="8"/>
<evidence type="ECO:0000256" key="8">
    <source>
        <dbReference type="HAMAP-Rule" id="MF_00181"/>
    </source>
</evidence>
<comment type="catalytic activity">
    <reaction evidence="1 8">
        <text>Release of an N-terminal amino acid, Xaa-|-Yaa-, in which Xaa is preferably Leu, but may be other amino acids including Pro although not Arg or Lys, and Yaa may be Pro. Amino acid amides and methyl esters are also readily hydrolyzed, but rates on arylamides are exceedingly low.</text>
        <dbReference type="EC" id="3.4.11.1"/>
    </reaction>
</comment>
<comment type="similarity">
    <text evidence="3 8">Belongs to the peptidase M17 family.</text>
</comment>
<feature type="binding site" evidence="8">
    <location>
        <position position="350"/>
    </location>
    <ligand>
        <name>Mn(2+)</name>
        <dbReference type="ChEBI" id="CHEBI:29035"/>
        <label>1</label>
    </ligand>
</feature>
<dbReference type="GO" id="GO:0070006">
    <property type="term" value="F:metalloaminopeptidase activity"/>
    <property type="evidence" value="ECO:0007669"/>
    <property type="project" value="InterPro"/>
</dbReference>
<keyword evidence="6 8" id="KW-0378">Hydrolase</keyword>
<gene>
    <name evidence="8" type="primary">pepA</name>
    <name evidence="10" type="ORF">EVA68_04695</name>
</gene>
<feature type="binding site" evidence="8">
    <location>
        <position position="289"/>
    </location>
    <ligand>
        <name>Mn(2+)</name>
        <dbReference type="ChEBI" id="CHEBI:29035"/>
        <label>2</label>
    </ligand>
</feature>
<comment type="cofactor">
    <cofactor evidence="8">
        <name>Mn(2+)</name>
        <dbReference type="ChEBI" id="CHEBI:29035"/>
    </cofactor>
    <text evidence="8">Binds 2 manganese ions per subunit.</text>
</comment>
<protein>
    <recommendedName>
        <fullName evidence="8">Probable cytosol aminopeptidase</fullName>
        <ecNumber evidence="8">3.4.11.1</ecNumber>
    </recommendedName>
    <alternativeName>
        <fullName evidence="8">Leucine aminopeptidase</fullName>
        <shortName evidence="8">LAP</shortName>
        <ecNumber evidence="8">3.4.11.10</ecNumber>
    </alternativeName>
    <alternativeName>
        <fullName evidence="8">Leucyl aminopeptidase</fullName>
    </alternativeName>
</protein>
<dbReference type="NCBIfam" id="NF002074">
    <property type="entry name" value="PRK00913.1-4"/>
    <property type="match status" value="1"/>
</dbReference>
<keyword evidence="7 8" id="KW-0464">Manganese</keyword>
<evidence type="ECO:0000256" key="4">
    <source>
        <dbReference type="ARBA" id="ARBA00022438"/>
    </source>
</evidence>
<evidence type="ECO:0000256" key="1">
    <source>
        <dbReference type="ARBA" id="ARBA00000135"/>
    </source>
</evidence>
<dbReference type="Gene3D" id="3.40.220.10">
    <property type="entry name" value="Leucine Aminopeptidase, subunit E, domain 1"/>
    <property type="match status" value="1"/>
</dbReference>
<feature type="binding site" evidence="8">
    <location>
        <position position="348"/>
    </location>
    <ligand>
        <name>Mn(2+)</name>
        <dbReference type="ChEBI" id="CHEBI:29035"/>
        <label>1</label>
    </ligand>
</feature>
<dbReference type="GO" id="GO:0006508">
    <property type="term" value="P:proteolysis"/>
    <property type="evidence" value="ECO:0007669"/>
    <property type="project" value="UniProtKB-KW"/>
</dbReference>
<dbReference type="Pfam" id="PF00883">
    <property type="entry name" value="Peptidase_M17"/>
    <property type="match status" value="1"/>
</dbReference>
<dbReference type="PROSITE" id="PS00631">
    <property type="entry name" value="CYTOSOL_AP"/>
    <property type="match status" value="1"/>
</dbReference>
<keyword evidence="4 8" id="KW-0031">Aminopeptidase</keyword>
<name>A0A520S1E1_9GAMM</name>
<dbReference type="PANTHER" id="PTHR11963:SF23">
    <property type="entry name" value="CYTOSOL AMINOPEPTIDASE"/>
    <property type="match status" value="1"/>
</dbReference>
<proteinExistence type="inferred from homology"/>
<evidence type="ECO:0000256" key="3">
    <source>
        <dbReference type="ARBA" id="ARBA00009528"/>
    </source>
</evidence>
<dbReference type="AlphaFoldDB" id="A0A520S1E1"/>
<dbReference type="HAMAP" id="MF_00181">
    <property type="entry name" value="Cytosol_peptidase_M17"/>
    <property type="match status" value="1"/>
</dbReference>
<feature type="active site" evidence="8">
    <location>
        <position position="278"/>
    </location>
</feature>
<evidence type="ECO:0000313" key="11">
    <source>
        <dbReference type="Proteomes" id="UP000316199"/>
    </source>
</evidence>
<evidence type="ECO:0000256" key="7">
    <source>
        <dbReference type="ARBA" id="ARBA00023211"/>
    </source>
</evidence>
<feature type="active site" evidence="8">
    <location>
        <position position="352"/>
    </location>
</feature>
<feature type="binding site" evidence="8">
    <location>
        <position position="350"/>
    </location>
    <ligand>
        <name>Mn(2+)</name>
        <dbReference type="ChEBI" id="CHEBI:29035"/>
        <label>2</label>
    </ligand>
</feature>
<dbReference type="InterPro" id="IPR000819">
    <property type="entry name" value="Peptidase_M17_C"/>
</dbReference>
<feature type="binding site" evidence="8">
    <location>
        <position position="271"/>
    </location>
    <ligand>
        <name>Mn(2+)</name>
        <dbReference type="ChEBI" id="CHEBI:29035"/>
        <label>2</label>
    </ligand>
</feature>
<organism evidence="10 11">
    <name type="scientific">OM182 bacterium</name>
    <dbReference type="NCBI Taxonomy" id="2510334"/>
    <lineage>
        <taxon>Bacteria</taxon>
        <taxon>Pseudomonadati</taxon>
        <taxon>Pseudomonadota</taxon>
        <taxon>Gammaproteobacteria</taxon>
        <taxon>OMG group</taxon>
        <taxon>OM182 clade</taxon>
    </lineage>
</organism>
<dbReference type="EMBL" id="SHAG01000014">
    <property type="protein sequence ID" value="RZO76279.1"/>
    <property type="molecule type" value="Genomic_DNA"/>
</dbReference>
<reference evidence="10 11" key="1">
    <citation type="submission" date="2019-02" db="EMBL/GenBank/DDBJ databases">
        <title>Prokaryotic population dynamics and viral predation in marine succession experiment using metagenomics: the confinement effect.</title>
        <authorList>
            <person name="Haro-Moreno J.M."/>
            <person name="Rodriguez-Valera F."/>
            <person name="Lopez-Perez M."/>
        </authorList>
    </citation>
    <scope>NUCLEOTIDE SEQUENCE [LARGE SCALE GENOMIC DNA]</scope>
    <source>
        <strain evidence="10">MED-G157</strain>
    </source>
</reference>
<feature type="binding site" evidence="8">
    <location>
        <position position="271"/>
    </location>
    <ligand>
        <name>Mn(2+)</name>
        <dbReference type="ChEBI" id="CHEBI:29035"/>
        <label>1</label>
    </ligand>
</feature>
<comment type="subcellular location">
    <subcellularLocation>
        <location evidence="8">Cytoplasm</location>
    </subcellularLocation>
</comment>
<dbReference type="GO" id="GO:0005737">
    <property type="term" value="C:cytoplasm"/>
    <property type="evidence" value="ECO:0007669"/>
    <property type="project" value="UniProtKB-SubCell"/>
</dbReference>
<evidence type="ECO:0000259" key="9">
    <source>
        <dbReference type="PROSITE" id="PS00631"/>
    </source>
</evidence>